<evidence type="ECO:0000256" key="1">
    <source>
        <dbReference type="ARBA" id="ARBA00000085"/>
    </source>
</evidence>
<dbReference type="PROSITE" id="PS50110">
    <property type="entry name" value="RESPONSE_REGULATORY"/>
    <property type="match status" value="1"/>
</dbReference>
<evidence type="ECO:0000256" key="6">
    <source>
        <dbReference type="PROSITE-ProRule" id="PRU00169"/>
    </source>
</evidence>
<dbReference type="Gene3D" id="1.10.287.130">
    <property type="match status" value="1"/>
</dbReference>
<evidence type="ECO:0000313" key="10">
    <source>
        <dbReference type="Proteomes" id="UP001604335"/>
    </source>
</evidence>
<dbReference type="Gene3D" id="3.30.565.10">
    <property type="entry name" value="Histidine kinase-like ATPase, C-terminal domain"/>
    <property type="match status" value="1"/>
</dbReference>
<gene>
    <name evidence="9" type="ORF">VPK24_12155</name>
</gene>
<dbReference type="PANTHER" id="PTHR43065:SF48">
    <property type="entry name" value="HISTIDINE KINASE"/>
    <property type="match status" value="1"/>
</dbReference>
<keyword evidence="4" id="KW-0808">Transferase</keyword>
<dbReference type="Pfam" id="PF00512">
    <property type="entry name" value="HisKA"/>
    <property type="match status" value="1"/>
</dbReference>
<dbReference type="SMART" id="SM00448">
    <property type="entry name" value="REC"/>
    <property type="match status" value="1"/>
</dbReference>
<dbReference type="Proteomes" id="UP001604335">
    <property type="component" value="Unassembled WGS sequence"/>
</dbReference>
<evidence type="ECO:0000256" key="5">
    <source>
        <dbReference type="ARBA" id="ARBA00023012"/>
    </source>
</evidence>
<dbReference type="SMART" id="SM00388">
    <property type="entry name" value="HisKA"/>
    <property type="match status" value="1"/>
</dbReference>
<comment type="caution">
    <text evidence="9">The sequence shown here is derived from an EMBL/GenBank/DDBJ whole genome shotgun (WGS) entry which is preliminary data.</text>
</comment>
<name>A0ABW7CE02_9CYAN</name>
<dbReference type="InterPro" id="IPR001789">
    <property type="entry name" value="Sig_transdc_resp-reg_receiver"/>
</dbReference>
<evidence type="ECO:0000256" key="4">
    <source>
        <dbReference type="ARBA" id="ARBA00022777"/>
    </source>
</evidence>
<comment type="catalytic activity">
    <reaction evidence="1">
        <text>ATP + protein L-histidine = ADP + protein N-phospho-L-histidine.</text>
        <dbReference type="EC" id="2.7.13.3"/>
    </reaction>
</comment>
<protein>
    <recommendedName>
        <fullName evidence="2">histidine kinase</fullName>
        <ecNumber evidence="2">2.7.13.3</ecNumber>
    </recommendedName>
</protein>
<keyword evidence="5" id="KW-0902">Two-component regulatory system</keyword>
<evidence type="ECO:0000256" key="3">
    <source>
        <dbReference type="ARBA" id="ARBA00022553"/>
    </source>
</evidence>
<evidence type="ECO:0000313" key="9">
    <source>
        <dbReference type="EMBL" id="MFG3818394.1"/>
    </source>
</evidence>
<dbReference type="InterPro" id="IPR004358">
    <property type="entry name" value="Sig_transdc_His_kin-like_C"/>
</dbReference>
<dbReference type="EMBL" id="JAZAQF010000074">
    <property type="protein sequence ID" value="MFG3818394.1"/>
    <property type="molecule type" value="Genomic_DNA"/>
</dbReference>
<dbReference type="InterPro" id="IPR011006">
    <property type="entry name" value="CheY-like_superfamily"/>
</dbReference>
<dbReference type="SMART" id="SM00387">
    <property type="entry name" value="HATPase_c"/>
    <property type="match status" value="1"/>
</dbReference>
<dbReference type="EC" id="2.7.13.3" evidence="2"/>
<dbReference type="Gene3D" id="3.40.50.2300">
    <property type="match status" value="1"/>
</dbReference>
<dbReference type="Pfam" id="PF02518">
    <property type="entry name" value="HATPase_c"/>
    <property type="match status" value="1"/>
</dbReference>
<dbReference type="PROSITE" id="PS50109">
    <property type="entry name" value="HIS_KIN"/>
    <property type="match status" value="1"/>
</dbReference>
<dbReference type="InterPro" id="IPR036890">
    <property type="entry name" value="HATPase_C_sf"/>
</dbReference>
<dbReference type="CDD" id="cd00082">
    <property type="entry name" value="HisKA"/>
    <property type="match status" value="1"/>
</dbReference>
<evidence type="ECO:0000259" key="8">
    <source>
        <dbReference type="PROSITE" id="PS50110"/>
    </source>
</evidence>
<keyword evidence="4" id="KW-0418">Kinase</keyword>
<dbReference type="SUPFAM" id="SSF47384">
    <property type="entry name" value="Homodimeric domain of signal transducing histidine kinase"/>
    <property type="match status" value="1"/>
</dbReference>
<dbReference type="SUPFAM" id="SSF55874">
    <property type="entry name" value="ATPase domain of HSP90 chaperone/DNA topoisomerase II/histidine kinase"/>
    <property type="match status" value="1"/>
</dbReference>
<evidence type="ECO:0000256" key="2">
    <source>
        <dbReference type="ARBA" id="ARBA00012438"/>
    </source>
</evidence>
<dbReference type="CDD" id="cd19920">
    <property type="entry name" value="REC_PA4781-like"/>
    <property type="match status" value="1"/>
</dbReference>
<dbReference type="Pfam" id="PF00072">
    <property type="entry name" value="Response_reg"/>
    <property type="match status" value="1"/>
</dbReference>
<dbReference type="PANTHER" id="PTHR43065">
    <property type="entry name" value="SENSOR HISTIDINE KINASE"/>
    <property type="match status" value="1"/>
</dbReference>
<accession>A0ABW7CE02</accession>
<organism evidence="9 10">
    <name type="scientific">Limnothrix redekei LRLZ20PSL1</name>
    <dbReference type="NCBI Taxonomy" id="3112953"/>
    <lineage>
        <taxon>Bacteria</taxon>
        <taxon>Bacillati</taxon>
        <taxon>Cyanobacteriota</taxon>
        <taxon>Cyanophyceae</taxon>
        <taxon>Pseudanabaenales</taxon>
        <taxon>Pseudanabaenaceae</taxon>
        <taxon>Limnothrix</taxon>
    </lineage>
</organism>
<evidence type="ECO:0000259" key="7">
    <source>
        <dbReference type="PROSITE" id="PS50109"/>
    </source>
</evidence>
<dbReference type="InterPro" id="IPR036097">
    <property type="entry name" value="HisK_dim/P_sf"/>
</dbReference>
<keyword evidence="10" id="KW-1185">Reference proteome</keyword>
<dbReference type="RefSeq" id="WP_393013739.1">
    <property type="nucleotide sequence ID" value="NZ_JAZAQF010000074.1"/>
</dbReference>
<sequence length="426" mass="47240">MTDLVLIVDDTPTNLDVLSLTLSNSGFEVSIATSGERALQQVARCLPSLILLDVMMPGLDGFETCLRLKENPETAQVPVIFMTALTDIKSKMRGLEVGAVDYITKPFHAKEVLARIRTHLRLYHLTEKLAQEVENATTELRASQMQLVQSEKMSALGNLIAGVAHEINNPVGCILGNIQLAEDALGDLFKVIRGYQQELKKPSPELLKLLSQIDLDYLQEDLPKLLNSIKGSGERITTISRSLRTFSRMGSDRPQLFNVHDGIDSTLMILRHRLIYKQGRPVIEVVTDYGEIPEILCFPDQLNQVFMNILANAIDALDERASDWQGSNLLPDVLKITISTRVDGEFLSIKIGDNGKGIPEKIKPRIFEHLFTTKQIGKGTGLGLAIAHQIVTEKHLGTLTVESQVGQGTEFEIRLPTQLDVEFEPA</sequence>
<dbReference type="InterPro" id="IPR003594">
    <property type="entry name" value="HATPase_dom"/>
</dbReference>
<feature type="domain" description="Response regulatory" evidence="8">
    <location>
        <begin position="4"/>
        <end position="120"/>
    </location>
</feature>
<feature type="modified residue" description="4-aspartylphosphate" evidence="6">
    <location>
        <position position="53"/>
    </location>
</feature>
<dbReference type="InterPro" id="IPR003661">
    <property type="entry name" value="HisK_dim/P_dom"/>
</dbReference>
<dbReference type="PRINTS" id="PR00344">
    <property type="entry name" value="BCTRLSENSOR"/>
</dbReference>
<proteinExistence type="predicted"/>
<reference evidence="10" key="1">
    <citation type="journal article" date="2024" name="Algal Res.">
        <title>Biochemical, toxicological and genomic investigation of a high-biomass producing Limnothrix strain isolated from Italian shallow drinking water reservoir.</title>
        <authorList>
            <person name="Simonazzi M."/>
            <person name="Shishido T.K."/>
            <person name="Delbaje E."/>
            <person name="Wahlsten M."/>
            <person name="Fewer D.P."/>
            <person name="Sivonen K."/>
            <person name="Pezzolesi L."/>
            <person name="Pistocchi R."/>
        </authorList>
    </citation>
    <scope>NUCLEOTIDE SEQUENCE [LARGE SCALE GENOMIC DNA]</scope>
    <source>
        <strain evidence="10">LRLZ20PSL1</strain>
    </source>
</reference>
<feature type="domain" description="Histidine kinase" evidence="7">
    <location>
        <begin position="162"/>
        <end position="419"/>
    </location>
</feature>
<keyword evidence="3 6" id="KW-0597">Phosphoprotein</keyword>
<dbReference type="InterPro" id="IPR005467">
    <property type="entry name" value="His_kinase_dom"/>
</dbReference>
<dbReference type="SUPFAM" id="SSF52172">
    <property type="entry name" value="CheY-like"/>
    <property type="match status" value="1"/>
</dbReference>